<evidence type="ECO:0000313" key="1">
    <source>
        <dbReference type="EMBL" id="PKS05285.1"/>
    </source>
</evidence>
<dbReference type="EMBL" id="NLAX01001623">
    <property type="protein sequence ID" value="PKS05285.1"/>
    <property type="molecule type" value="Genomic_DNA"/>
</dbReference>
<dbReference type="Proteomes" id="UP000233524">
    <property type="component" value="Unassembled WGS sequence"/>
</dbReference>
<dbReference type="VEuPathDB" id="FungiDB:jhhlp_008657"/>
<dbReference type="InParanoid" id="A0A2N3MYP9"/>
<accession>A0A2N3MYP9</accession>
<name>A0A2N3MYP9_9PEZI</name>
<dbReference type="STRING" id="41688.A0A2N3MYP9"/>
<sequence>MSPPGNAAAAAAAPPPTAPVKRRKFFDWVGRTVRKVTGSLLNPVAKVSKFLVGALGQFTKLIKQNALEGSREPKEIENPQTAKEFEQNLNIIIQKSGLDDFYKPGDKFLERVAAKAEKLKDDPNNSLKRPDEIKSLVRLALYQPVLYCGTYDDSSHTDHPPC</sequence>
<proteinExistence type="predicted"/>
<reference evidence="1 2" key="1">
    <citation type="journal article" date="2017" name="G3 (Bethesda)">
        <title>First Draft Genome Sequence of the Pathogenic Fungus Lomentospora prolificans (Formerly Scedosporium prolificans).</title>
        <authorList>
            <person name="Luo R."/>
            <person name="Zimin A."/>
            <person name="Workman R."/>
            <person name="Fan Y."/>
            <person name="Pertea G."/>
            <person name="Grossman N."/>
            <person name="Wear M.P."/>
            <person name="Jia B."/>
            <person name="Miller H."/>
            <person name="Casadevall A."/>
            <person name="Timp W."/>
            <person name="Zhang S.X."/>
            <person name="Salzberg S.L."/>
        </authorList>
    </citation>
    <scope>NUCLEOTIDE SEQUENCE [LARGE SCALE GENOMIC DNA]</scope>
    <source>
        <strain evidence="1 2">JHH-5317</strain>
    </source>
</reference>
<comment type="caution">
    <text evidence="1">The sequence shown here is derived from an EMBL/GenBank/DDBJ whole genome shotgun (WGS) entry which is preliminary data.</text>
</comment>
<gene>
    <name evidence="1" type="ORF">jhhlp_008657</name>
</gene>
<evidence type="ECO:0000313" key="2">
    <source>
        <dbReference type="Proteomes" id="UP000233524"/>
    </source>
</evidence>
<dbReference type="OrthoDB" id="2142040at2759"/>
<protein>
    <submittedName>
        <fullName evidence="1">Uncharacterized protein</fullName>
    </submittedName>
</protein>
<keyword evidence="2" id="KW-1185">Reference proteome</keyword>
<organism evidence="1 2">
    <name type="scientific">Lomentospora prolificans</name>
    <dbReference type="NCBI Taxonomy" id="41688"/>
    <lineage>
        <taxon>Eukaryota</taxon>
        <taxon>Fungi</taxon>
        <taxon>Dikarya</taxon>
        <taxon>Ascomycota</taxon>
        <taxon>Pezizomycotina</taxon>
        <taxon>Sordariomycetes</taxon>
        <taxon>Hypocreomycetidae</taxon>
        <taxon>Microascales</taxon>
        <taxon>Microascaceae</taxon>
        <taxon>Lomentospora</taxon>
    </lineage>
</organism>
<dbReference type="AlphaFoldDB" id="A0A2N3MYP9"/>